<dbReference type="InterPro" id="IPR038718">
    <property type="entry name" value="SNF2-like_sf"/>
</dbReference>
<feature type="non-terminal residue" evidence="1">
    <location>
        <position position="1"/>
    </location>
</feature>
<reference evidence="1" key="1">
    <citation type="journal article" date="2014" name="Front. Microbiol.">
        <title>High frequency of phylogenetically diverse reductive dehalogenase-homologous genes in deep subseafloor sedimentary metagenomes.</title>
        <authorList>
            <person name="Kawai M."/>
            <person name="Futagami T."/>
            <person name="Toyoda A."/>
            <person name="Takaki Y."/>
            <person name="Nishi S."/>
            <person name="Hori S."/>
            <person name="Arai W."/>
            <person name="Tsubouchi T."/>
            <person name="Morono Y."/>
            <person name="Uchiyama I."/>
            <person name="Ito T."/>
            <person name="Fujiyama A."/>
            <person name="Inagaki F."/>
            <person name="Takami H."/>
        </authorList>
    </citation>
    <scope>NUCLEOTIDE SEQUENCE</scope>
    <source>
        <strain evidence="1">Expedition CK06-06</strain>
    </source>
</reference>
<comment type="caution">
    <text evidence="1">The sequence shown here is derived from an EMBL/GenBank/DDBJ whole genome shotgun (WGS) entry which is preliminary data.</text>
</comment>
<accession>X1T4V7</accession>
<dbReference type="EMBL" id="BARW01006118">
    <property type="protein sequence ID" value="GAI86421.1"/>
    <property type="molecule type" value="Genomic_DNA"/>
</dbReference>
<dbReference type="AlphaFoldDB" id="X1T4V7"/>
<protein>
    <submittedName>
        <fullName evidence="1">Uncharacterized protein</fullName>
    </submittedName>
</protein>
<dbReference type="Gene3D" id="3.40.50.10810">
    <property type="entry name" value="Tandem AAA-ATPase domain"/>
    <property type="match status" value="1"/>
</dbReference>
<evidence type="ECO:0000313" key="1">
    <source>
        <dbReference type="EMBL" id="GAI86421.1"/>
    </source>
</evidence>
<name>X1T4V7_9ZZZZ</name>
<sequence>SEDKKTLAYQLGESLSEMTDHYLLMTATPHKGDPKNFSLFLRLLDKDVYGDIKSLERAMEEREAPFYLRRVKEAMVTFPDTDTGIAKSLFTKRNVKTVPFPIDNEELDFYDLLTMNS</sequence>
<proteinExistence type="predicted"/>
<gene>
    <name evidence="1" type="ORF">S12H4_12826</name>
</gene>
<organism evidence="1">
    <name type="scientific">marine sediment metagenome</name>
    <dbReference type="NCBI Taxonomy" id="412755"/>
    <lineage>
        <taxon>unclassified sequences</taxon>
        <taxon>metagenomes</taxon>
        <taxon>ecological metagenomes</taxon>
    </lineage>
</organism>